<dbReference type="RefSeq" id="WP_175305674.1">
    <property type="nucleotide sequence ID" value="NZ_JABWDC010000023.1"/>
</dbReference>
<evidence type="ECO:0000313" key="3">
    <source>
        <dbReference type="Proteomes" id="UP000554488"/>
    </source>
</evidence>
<dbReference type="AlphaFoldDB" id="A0A849XXX3"/>
<dbReference type="EMBL" id="JABWDC010000023">
    <property type="protein sequence ID" value="NUN86460.1"/>
    <property type="molecule type" value="Genomic_DNA"/>
</dbReference>
<dbReference type="Proteomes" id="UP000554488">
    <property type="component" value="Unassembled WGS sequence"/>
</dbReference>
<feature type="transmembrane region" description="Helical" evidence="1">
    <location>
        <begin position="7"/>
        <end position="24"/>
    </location>
</feature>
<evidence type="ECO:0000256" key="1">
    <source>
        <dbReference type="SAM" id="Phobius"/>
    </source>
</evidence>
<keyword evidence="1" id="KW-0812">Transmembrane</keyword>
<feature type="non-terminal residue" evidence="2">
    <location>
        <position position="86"/>
    </location>
</feature>
<proteinExistence type="predicted"/>
<comment type="caution">
    <text evidence="2">The sequence shown here is derived from an EMBL/GenBank/DDBJ whole genome shotgun (WGS) entry which is preliminary data.</text>
</comment>
<accession>A0A849XXX3</accession>
<keyword evidence="1" id="KW-1133">Transmembrane helix</keyword>
<keyword evidence="1" id="KW-0472">Membrane</keyword>
<name>A0A849XXX3_9FIRM</name>
<reference evidence="2 3" key="2">
    <citation type="submission" date="2020-07" db="EMBL/GenBank/DDBJ databases">
        <title>Bacterial metabolism rescues the inhibition of intestinal drug absorption by food and drug additives.</title>
        <authorList>
            <person name="Zou L."/>
            <person name="Spanogiannopoulos P."/>
            <person name="Chien H.-C."/>
            <person name="Pieper L.M."/>
            <person name="Cai W."/>
            <person name="Khuri N."/>
            <person name="Pottel J."/>
            <person name="Vora B."/>
            <person name="Ni Z."/>
            <person name="Tsakalozou E."/>
            <person name="Zhang W."/>
            <person name="Shoichet B.K."/>
            <person name="Giacomini K.M."/>
            <person name="Turnbaugh P.J."/>
        </authorList>
    </citation>
    <scope>NUCLEOTIDE SEQUENCE [LARGE SCALE GENOMIC DNA]</scope>
    <source>
        <strain evidence="2 3">F22</strain>
    </source>
</reference>
<organism evidence="2 3">
    <name type="scientific">Coprococcus comes</name>
    <dbReference type="NCBI Taxonomy" id="410072"/>
    <lineage>
        <taxon>Bacteria</taxon>
        <taxon>Bacillati</taxon>
        <taxon>Bacillota</taxon>
        <taxon>Clostridia</taxon>
        <taxon>Lachnospirales</taxon>
        <taxon>Lachnospiraceae</taxon>
        <taxon>Coprococcus</taxon>
    </lineage>
</organism>
<reference evidence="2 3" key="1">
    <citation type="submission" date="2020-04" db="EMBL/GenBank/DDBJ databases">
        <authorList>
            <person name="Pieper L."/>
        </authorList>
    </citation>
    <scope>NUCLEOTIDE SEQUENCE [LARGE SCALE GENOMIC DNA]</scope>
    <source>
        <strain evidence="2 3">F22</strain>
    </source>
</reference>
<protein>
    <submittedName>
        <fullName evidence="2">Uncharacterized protein</fullName>
    </submittedName>
</protein>
<evidence type="ECO:0000313" key="2">
    <source>
        <dbReference type="EMBL" id="NUN86460.1"/>
    </source>
</evidence>
<sequence>MKKKRIIICIGIILLFSVGVYYFLVSSQQKKYIGVWSSQNTGQIIQIFEDNTVFLYQTTSVDDQGCLNTYVSVDEIPEDDFLSILN</sequence>
<gene>
    <name evidence="2" type="ORF">HUU93_07615</name>
</gene>